<reference evidence="1 2" key="1">
    <citation type="submission" date="2023-04" db="EMBL/GenBank/DDBJ databases">
        <title>Genome of Basidiobolus ranarum AG-B5.</title>
        <authorList>
            <person name="Stajich J.E."/>
            <person name="Carter-House D."/>
            <person name="Gryganskyi A."/>
        </authorList>
    </citation>
    <scope>NUCLEOTIDE SEQUENCE [LARGE SCALE GENOMIC DNA]</scope>
    <source>
        <strain evidence="1 2">AG-B5</strain>
    </source>
</reference>
<name>A0ABR2VY40_9FUNG</name>
<dbReference type="EMBL" id="JASJQH010007378">
    <property type="protein sequence ID" value="KAK9709848.1"/>
    <property type="molecule type" value="Genomic_DNA"/>
</dbReference>
<gene>
    <name evidence="1" type="primary">RGP1_2</name>
    <name evidence="1" type="ORF">K7432_008769</name>
</gene>
<dbReference type="Proteomes" id="UP001479436">
    <property type="component" value="Unassembled WGS sequence"/>
</dbReference>
<evidence type="ECO:0000313" key="2">
    <source>
        <dbReference type="Proteomes" id="UP001479436"/>
    </source>
</evidence>
<dbReference type="InterPro" id="IPR014752">
    <property type="entry name" value="Arrestin-like_C"/>
</dbReference>
<keyword evidence="2" id="KW-1185">Reference proteome</keyword>
<dbReference type="SUPFAM" id="SSF81296">
    <property type="entry name" value="E set domains"/>
    <property type="match status" value="1"/>
</dbReference>
<sequence>MDSLDSRFTNLFITPNFSSSYGNKLNSAIFNNSSTLTKNPEQRFYQDPEDASLFNFKFVRRKTASLSSWFSFSGSSNIKESPLNNDYTKSSISNGYGNLQRTQSSDGFSTPINLKSASMTRSSSSPCASFKTEYLMWGFAQVVGHFVINGSIIKFDEFESLKSKTMYRSANGIGSGGSVGGGIIGVPTTGGTTSSVAELQKGDSKMLPVLSTPPSILFCDLELAPGESKSYTFEFTLPSILPPSHRGKAIRVSYNLLLGAQRGGHHTRAQIVQMPFRVFSKLNAQGLPNPYDLMNPTIINKDEATVECISKKGSVEEQKRVKKDISTEAIIENIFSLSSSATTPDLQNLSNIPSLSATSDAKNVPDQGKSLEIASIVCQKFSKVTFNISKGDDPFAQFSMMKTAFQLGDVVTGTLTFMNSLERCYQASVTLESMEVVKTSFANKTPQQIETNTRKVHAEHHEFCLNTLRTNVMLSIPPLCTPGFETSAVSLEWYLRIKLIIGIKERFPMTPTHYDVNHTHLKAIDYADSETFDCRVPIQIYPVSYDSARIYNNVQVFPIS</sequence>
<comment type="caution">
    <text evidence="1">The sequence shown here is derived from an EMBL/GenBank/DDBJ whole genome shotgun (WGS) entry which is preliminary data.</text>
</comment>
<protein>
    <submittedName>
        <fullName evidence="1">Golgi membrane exchange factor (Ric1p-Rgp1p) subunit</fullName>
    </submittedName>
</protein>
<dbReference type="InterPro" id="IPR014848">
    <property type="entry name" value="Rgp1"/>
</dbReference>
<proteinExistence type="predicted"/>
<organism evidence="1 2">
    <name type="scientific">Basidiobolus ranarum</name>
    <dbReference type="NCBI Taxonomy" id="34480"/>
    <lineage>
        <taxon>Eukaryota</taxon>
        <taxon>Fungi</taxon>
        <taxon>Fungi incertae sedis</taxon>
        <taxon>Zoopagomycota</taxon>
        <taxon>Entomophthoromycotina</taxon>
        <taxon>Basidiobolomycetes</taxon>
        <taxon>Basidiobolales</taxon>
        <taxon>Basidiobolaceae</taxon>
        <taxon>Basidiobolus</taxon>
    </lineage>
</organism>
<dbReference type="InterPro" id="IPR014756">
    <property type="entry name" value="Ig_E-set"/>
</dbReference>
<dbReference type="Pfam" id="PF08737">
    <property type="entry name" value="Rgp1"/>
    <property type="match status" value="1"/>
</dbReference>
<dbReference type="PANTHER" id="PTHR12507">
    <property type="entry name" value="REDUCED GROWTH PHENOTYPE 1 RGP1, YEAST -RELATED"/>
    <property type="match status" value="1"/>
</dbReference>
<dbReference type="Gene3D" id="2.60.40.640">
    <property type="match status" value="1"/>
</dbReference>
<evidence type="ECO:0000313" key="1">
    <source>
        <dbReference type="EMBL" id="KAK9709848.1"/>
    </source>
</evidence>
<accession>A0ABR2VY40</accession>